<name>A0A431WQ47_9GAMM</name>
<comment type="caution">
    <text evidence="3">The sequence shown here is derived from an EMBL/GenBank/DDBJ whole genome shotgun (WGS) entry which is preliminary data.</text>
</comment>
<evidence type="ECO:0008006" key="5">
    <source>
        <dbReference type="Google" id="ProtNLM"/>
    </source>
</evidence>
<keyword evidence="4" id="KW-1185">Reference proteome</keyword>
<dbReference type="PROSITE" id="PS51257">
    <property type="entry name" value="PROKAR_LIPOPROTEIN"/>
    <property type="match status" value="1"/>
</dbReference>
<protein>
    <recommendedName>
        <fullName evidence="5">Lipoprotein</fullName>
    </recommendedName>
</protein>
<dbReference type="AlphaFoldDB" id="A0A431WQ47"/>
<reference evidence="3 4" key="1">
    <citation type="submission" date="2018-12" db="EMBL/GenBank/DDBJ databases">
        <authorList>
            <person name="Yu L."/>
        </authorList>
    </citation>
    <scope>NUCLEOTIDE SEQUENCE [LARGE SCALE GENOMIC DNA]</scope>
    <source>
        <strain evidence="3 4">HAW-EB2</strain>
    </source>
</reference>
<accession>A0A431WQ47</accession>
<organism evidence="3 4">
    <name type="scientific">Shewanella canadensis</name>
    <dbReference type="NCBI Taxonomy" id="271096"/>
    <lineage>
        <taxon>Bacteria</taxon>
        <taxon>Pseudomonadati</taxon>
        <taxon>Pseudomonadota</taxon>
        <taxon>Gammaproteobacteria</taxon>
        <taxon>Alteromonadales</taxon>
        <taxon>Shewanellaceae</taxon>
        <taxon>Shewanella</taxon>
    </lineage>
</organism>
<evidence type="ECO:0000313" key="3">
    <source>
        <dbReference type="EMBL" id="RTR37314.1"/>
    </source>
</evidence>
<proteinExistence type="predicted"/>
<evidence type="ECO:0000256" key="1">
    <source>
        <dbReference type="SAM" id="MobiDB-lite"/>
    </source>
</evidence>
<feature type="chain" id="PRO_5018995100" description="Lipoprotein" evidence="2">
    <location>
        <begin position="26"/>
        <end position="107"/>
    </location>
</feature>
<gene>
    <name evidence="3" type="ORF">EKG38_19105</name>
</gene>
<evidence type="ECO:0000256" key="2">
    <source>
        <dbReference type="SAM" id="SignalP"/>
    </source>
</evidence>
<feature type="signal peptide" evidence="2">
    <location>
        <begin position="1"/>
        <end position="25"/>
    </location>
</feature>
<dbReference type="Proteomes" id="UP000267448">
    <property type="component" value="Unassembled WGS sequence"/>
</dbReference>
<keyword evidence="2" id="KW-0732">Signal</keyword>
<evidence type="ECO:0000313" key="4">
    <source>
        <dbReference type="Proteomes" id="UP000267448"/>
    </source>
</evidence>
<dbReference type="RefSeq" id="WP_126522043.1">
    <property type="nucleotide sequence ID" value="NZ_RXNU01000013.1"/>
</dbReference>
<dbReference type="OrthoDB" id="6267667at2"/>
<feature type="region of interest" description="Disordered" evidence="1">
    <location>
        <begin position="26"/>
        <end position="57"/>
    </location>
</feature>
<sequence>MKTVLSLFASIISVALVSGMLTACASGPDDRSSSANDALSDAPVNNQKQISPCGAMPPIKDRSKLKQSLLERGLIKEEMSLDETDRVVAEYISKRQQAFEHCPKKRK</sequence>
<dbReference type="EMBL" id="RXNU01000013">
    <property type="protein sequence ID" value="RTR37314.1"/>
    <property type="molecule type" value="Genomic_DNA"/>
</dbReference>
<feature type="compositionally biased region" description="Polar residues" evidence="1">
    <location>
        <begin position="33"/>
        <end position="50"/>
    </location>
</feature>